<evidence type="ECO:0000313" key="1">
    <source>
        <dbReference type="Proteomes" id="UP000038045"/>
    </source>
</evidence>
<evidence type="ECO:0000313" key="2">
    <source>
        <dbReference type="WBParaSite" id="PTRK_0000092000.1"/>
    </source>
</evidence>
<dbReference type="Pfam" id="PF00378">
    <property type="entry name" value="ECH_1"/>
    <property type="match status" value="1"/>
</dbReference>
<dbReference type="PANTHER" id="PTHR11941">
    <property type="entry name" value="ENOYL-COA HYDRATASE-RELATED"/>
    <property type="match status" value="1"/>
</dbReference>
<accession>A0A0N4Z224</accession>
<dbReference type="Gene3D" id="3.90.226.10">
    <property type="entry name" value="2-enoyl-CoA Hydratase, Chain A, domain 1"/>
    <property type="match status" value="1"/>
</dbReference>
<reference evidence="2" key="1">
    <citation type="submission" date="2017-02" db="UniProtKB">
        <authorList>
            <consortium name="WormBaseParasite"/>
        </authorList>
    </citation>
    <scope>IDENTIFICATION</scope>
</reference>
<dbReference type="GO" id="GO:0006635">
    <property type="term" value="P:fatty acid beta-oxidation"/>
    <property type="evidence" value="ECO:0007669"/>
    <property type="project" value="TreeGrafter"/>
</dbReference>
<dbReference type="PANTHER" id="PTHR11941:SF54">
    <property type="entry name" value="ENOYL-COA HYDRATASE, MITOCHONDRIAL"/>
    <property type="match status" value="1"/>
</dbReference>
<dbReference type="Proteomes" id="UP000038045">
    <property type="component" value="Unplaced"/>
</dbReference>
<organism evidence="1 2">
    <name type="scientific">Parastrongyloides trichosuri</name>
    <name type="common">Possum-specific nematode worm</name>
    <dbReference type="NCBI Taxonomy" id="131310"/>
    <lineage>
        <taxon>Eukaryota</taxon>
        <taxon>Metazoa</taxon>
        <taxon>Ecdysozoa</taxon>
        <taxon>Nematoda</taxon>
        <taxon>Chromadorea</taxon>
        <taxon>Rhabditida</taxon>
        <taxon>Tylenchina</taxon>
        <taxon>Panagrolaimomorpha</taxon>
        <taxon>Strongyloidoidea</taxon>
        <taxon>Strongyloididae</taxon>
        <taxon>Parastrongyloides</taxon>
    </lineage>
</organism>
<dbReference type="InterPro" id="IPR001753">
    <property type="entry name" value="Enoyl-CoA_hydra/iso"/>
</dbReference>
<dbReference type="InterPro" id="IPR029045">
    <property type="entry name" value="ClpP/crotonase-like_dom_sf"/>
</dbReference>
<proteinExistence type="predicted"/>
<dbReference type="GO" id="GO:0005739">
    <property type="term" value="C:mitochondrion"/>
    <property type="evidence" value="ECO:0007669"/>
    <property type="project" value="TreeGrafter"/>
</dbReference>
<dbReference type="SUPFAM" id="SSF52096">
    <property type="entry name" value="ClpP/crotonase"/>
    <property type="match status" value="1"/>
</dbReference>
<sequence>MKTNFVRFILTRPKGLITTKKIGTKNNIALISLNSPRTLNSLGNELMFQFKNACKEAEKDSSINAIMISSSTNKAFSQGADIRELTNYTYEDIINLDFPKDWYFLSDIKKIKIALINGICFGGGLEIALMCDKRYASKNATFALPEIKLGIIPGCGGTQRLPRLIKKSAAMEMVLTGEKITADEGYSLGLLDGILNSNDLLSEAVMLIEHNELSSN</sequence>
<name>A0A0N4Z224_PARTI</name>
<dbReference type="WBParaSite" id="PTRK_0000092000.1">
    <property type="protein sequence ID" value="PTRK_0000092000.1"/>
    <property type="gene ID" value="PTRK_0000092000"/>
</dbReference>
<dbReference type="STRING" id="131310.A0A0N4Z224"/>
<dbReference type="CDD" id="cd06558">
    <property type="entry name" value="crotonase-like"/>
    <property type="match status" value="1"/>
</dbReference>
<keyword evidence="1" id="KW-1185">Reference proteome</keyword>
<dbReference type="GO" id="GO:0003824">
    <property type="term" value="F:catalytic activity"/>
    <property type="evidence" value="ECO:0007669"/>
    <property type="project" value="UniProtKB-ARBA"/>
</dbReference>
<protein>
    <submittedName>
        <fullName evidence="2">Enoyl-CoA hydratase</fullName>
    </submittedName>
</protein>
<dbReference type="AlphaFoldDB" id="A0A0N4Z224"/>